<keyword evidence="1" id="KW-0732">Signal</keyword>
<dbReference type="RefSeq" id="WP_013925827.1">
    <property type="nucleotide sequence ID" value="NC_015703.1"/>
</dbReference>
<dbReference type="Proteomes" id="UP000000493">
    <property type="component" value="Chromosome"/>
</dbReference>
<gene>
    <name evidence="2" type="ordered locus">Runsl_0043</name>
</gene>
<name>A0A7U3ZFY4_RUNSL</name>
<sequence>MKFKKHFFLLVGVLFGGNVFAQTAAYVDKPYLQDFSVKHYLQDSSIQLRKVFTDKNGKVRILSSAGLLQPHGGQFQYPGTLRPDRSYVPMADKKIVDMTVHERQFVYLDDKAVFSNAWAGNLYVKHTLPNARLLCAGPHFTFLVSDGKSLKLIQEAKVTDEKTLTDREVLGIRFDARQNRFLILTGQSLETYSPATKEWKTVYQGTALTCFDVTDNKVYVGTTNGYFVLQADSFKSLGEIQRKLPCTDLTAVAVVHGQVWFGSTLGAFMLRPEGGFNYYFGERWIPGNRILHISAGEGQNVNLLTAKGLGEIHFQNMTLYDKALVYEKQVRQRHIRYGFNSDIATLKHGDLSTFEMGQRDSDNLWTSMYLVSQLFRYKVTGDKEALDNCLESFEAMQRLFSITGMKGYFARGFERRGYHKFRNEKWDGGMTNGWVHATDDEWDWRGTTSSDQTVGQMFALTLLAQTMDGEVKQKAVTMMDQLMTNIIENDWYLIDFDGKPTLWGKWNPEYVNAFPKSVGDRKLYASNIIGFLQTAYHFTKKEIYKQKAYELMNKHGYLENLMRPIKEIGKVDETDGKLAAELSEEWNHSDDEMYFLAYWCLYPYAFTPELKKQYFAAIKDHWNAERPEKNGLWNLCYAMTGAKAFDQAETIWFLKEFPLDMIEWQVMNSHRKDIEPIPANFRGQTITHVLPPDERPELKHNRNLFKLDRTSNGQAELSAGDSFLLPYWMGRYLKVISAPQSRQSLASRE</sequence>
<reference evidence="3" key="1">
    <citation type="submission" date="2011-06" db="EMBL/GenBank/DDBJ databases">
        <title>The complete genome of chromosome of Runella slithyformis DSM 19594.</title>
        <authorList>
            <consortium name="US DOE Joint Genome Institute (JGI-PGF)"/>
            <person name="Lucas S."/>
            <person name="Han J."/>
            <person name="Lapidus A."/>
            <person name="Bruce D."/>
            <person name="Goodwin L."/>
            <person name="Pitluck S."/>
            <person name="Peters L."/>
            <person name="Kyrpides N."/>
            <person name="Mavromatis K."/>
            <person name="Ivanova N."/>
            <person name="Ovchinnikova G."/>
            <person name="Zhang X."/>
            <person name="Misra M."/>
            <person name="Detter J.C."/>
            <person name="Tapia R."/>
            <person name="Han C."/>
            <person name="Land M."/>
            <person name="Hauser L."/>
            <person name="Markowitz V."/>
            <person name="Cheng J.-F."/>
            <person name="Hugenholtz P."/>
            <person name="Woyke T."/>
            <person name="Wu D."/>
            <person name="Tindall B."/>
            <person name="Faehrich R."/>
            <person name="Brambilla E."/>
            <person name="Klenk H.-P."/>
            <person name="Eisen J.A."/>
        </authorList>
    </citation>
    <scope>NUCLEOTIDE SEQUENCE [LARGE SCALE GENOMIC DNA]</scope>
    <source>
        <strain evidence="3">ATCC 29530 / DSM 19594 / LMG 11500 / NCIMB 11436 / LSU 4</strain>
    </source>
</reference>
<dbReference type="AlphaFoldDB" id="A0A7U3ZFY4"/>
<reference evidence="2 3" key="2">
    <citation type="journal article" date="2012" name="Stand. Genomic Sci.">
        <title>Complete genome sequence of the aquatic bacterium Runella slithyformis type strain (LSU 4(T)).</title>
        <authorList>
            <person name="Copeland A."/>
            <person name="Zhang X."/>
            <person name="Misra M."/>
            <person name="Lapidus A."/>
            <person name="Nolan M."/>
            <person name="Lucas S."/>
            <person name="Deshpande S."/>
            <person name="Cheng J.F."/>
            <person name="Tapia R."/>
            <person name="Goodwin L.A."/>
            <person name="Pitluck S."/>
            <person name="Liolios K."/>
            <person name="Pagani I."/>
            <person name="Ivanova N."/>
            <person name="Mikhailova N."/>
            <person name="Pati A."/>
            <person name="Chen A."/>
            <person name="Palaniappan K."/>
            <person name="Land M."/>
            <person name="Hauser L."/>
            <person name="Pan C."/>
            <person name="Jeffries C.D."/>
            <person name="Detter J.C."/>
            <person name="Brambilla E.M."/>
            <person name="Rohde M."/>
            <person name="Djao O.D."/>
            <person name="Goker M."/>
            <person name="Sikorski J."/>
            <person name="Tindall B.J."/>
            <person name="Woyke T."/>
            <person name="Bristow J."/>
            <person name="Eisen J.A."/>
            <person name="Markowitz V."/>
            <person name="Hugenholtz P."/>
            <person name="Kyrpides N.C."/>
            <person name="Klenk H.P."/>
            <person name="Mavromatis K."/>
        </authorList>
    </citation>
    <scope>NUCLEOTIDE SEQUENCE [LARGE SCALE GENOMIC DNA]</scope>
    <source>
        <strain evidence="3">ATCC 29530 / DSM 19594 / LMG 11500 / NCIMB 11436 / LSU 4</strain>
    </source>
</reference>
<protein>
    <submittedName>
        <fullName evidence="2">Uncharacterized protein</fullName>
    </submittedName>
</protein>
<dbReference type="KEGG" id="rsi:Runsl_0043"/>
<evidence type="ECO:0000313" key="2">
    <source>
        <dbReference type="EMBL" id="AEI46502.1"/>
    </source>
</evidence>
<accession>A0A7U3ZFY4</accession>
<feature type="chain" id="PRO_5030823539" evidence="1">
    <location>
        <begin position="22"/>
        <end position="749"/>
    </location>
</feature>
<dbReference type="EMBL" id="CP002859">
    <property type="protein sequence ID" value="AEI46502.1"/>
    <property type="molecule type" value="Genomic_DNA"/>
</dbReference>
<organism evidence="2 3">
    <name type="scientific">Runella slithyformis (strain ATCC 29530 / DSM 19594 / LMG 11500 / NCIMB 11436 / LSU 4)</name>
    <dbReference type="NCBI Taxonomy" id="761193"/>
    <lineage>
        <taxon>Bacteria</taxon>
        <taxon>Pseudomonadati</taxon>
        <taxon>Bacteroidota</taxon>
        <taxon>Cytophagia</taxon>
        <taxon>Cytophagales</taxon>
        <taxon>Spirosomataceae</taxon>
        <taxon>Runella</taxon>
    </lineage>
</organism>
<feature type="signal peptide" evidence="1">
    <location>
        <begin position="1"/>
        <end position="21"/>
    </location>
</feature>
<keyword evidence="3" id="KW-1185">Reference proteome</keyword>
<evidence type="ECO:0000313" key="3">
    <source>
        <dbReference type="Proteomes" id="UP000000493"/>
    </source>
</evidence>
<proteinExistence type="predicted"/>
<evidence type="ECO:0000256" key="1">
    <source>
        <dbReference type="SAM" id="SignalP"/>
    </source>
</evidence>